<proteinExistence type="predicted"/>
<dbReference type="SUPFAM" id="SSF48726">
    <property type="entry name" value="Immunoglobulin"/>
    <property type="match status" value="1"/>
</dbReference>
<dbReference type="Proteomes" id="UP000694850">
    <property type="component" value="Unplaced"/>
</dbReference>
<reference evidence="5" key="1">
    <citation type="submission" date="2025-08" db="UniProtKB">
        <authorList>
            <consortium name="RefSeq"/>
        </authorList>
    </citation>
    <scope>IDENTIFICATION</scope>
</reference>
<feature type="domain" description="Ig-like" evidence="3">
    <location>
        <begin position="65"/>
        <end position="164"/>
    </location>
</feature>
<dbReference type="AlphaFoldDB" id="A0A8B6ZZ34"/>
<dbReference type="PANTHER" id="PTHR14292">
    <property type="entry name" value="INTERLEUKIN-18-BINDING PROTEIN"/>
    <property type="match status" value="1"/>
</dbReference>
<evidence type="ECO:0000259" key="3">
    <source>
        <dbReference type="PROSITE" id="PS50835"/>
    </source>
</evidence>
<feature type="compositionally biased region" description="Polar residues" evidence="1">
    <location>
        <begin position="177"/>
        <end position="195"/>
    </location>
</feature>
<dbReference type="PROSITE" id="PS50835">
    <property type="entry name" value="IG_LIKE"/>
    <property type="match status" value="1"/>
</dbReference>
<dbReference type="GeneID" id="103197170"/>
<dbReference type="CTD" id="10068"/>
<keyword evidence="4" id="KW-1185">Reference proteome</keyword>
<dbReference type="GO" id="GO:0042007">
    <property type="term" value="F:interleukin-18 binding"/>
    <property type="evidence" value="ECO:0007669"/>
    <property type="project" value="InterPro"/>
</dbReference>
<dbReference type="GO" id="GO:0042088">
    <property type="term" value="P:T-helper 1 type immune response"/>
    <property type="evidence" value="ECO:0007669"/>
    <property type="project" value="TreeGrafter"/>
</dbReference>
<feature type="chain" id="PRO_5034313383" evidence="2">
    <location>
        <begin position="26"/>
        <end position="244"/>
    </location>
</feature>
<evidence type="ECO:0000256" key="1">
    <source>
        <dbReference type="SAM" id="MobiDB-lite"/>
    </source>
</evidence>
<dbReference type="InterPro" id="IPR013783">
    <property type="entry name" value="Ig-like_fold"/>
</dbReference>
<evidence type="ECO:0000313" key="5">
    <source>
        <dbReference type="RefSeq" id="XP_007939236.1"/>
    </source>
</evidence>
<feature type="compositionally biased region" description="Polar residues" evidence="1">
    <location>
        <begin position="203"/>
        <end position="214"/>
    </location>
</feature>
<dbReference type="RefSeq" id="XP_007939236.1">
    <property type="nucleotide sequence ID" value="XM_007941045.1"/>
</dbReference>
<dbReference type="Pfam" id="PF22009">
    <property type="entry name" value="YLDV-IL18BP-like"/>
    <property type="match status" value="1"/>
</dbReference>
<evidence type="ECO:0000256" key="2">
    <source>
        <dbReference type="SAM" id="SignalP"/>
    </source>
</evidence>
<name>A0A8B6ZZ34_ORYAF</name>
<dbReference type="InterPro" id="IPR039681">
    <property type="entry name" value="IL18BP"/>
</dbReference>
<sequence>MTLRQHWTPDLSPLWVLLLCVHVIAVLDSATPIPQSTTDATASAAITQDPYSFWPPTLPTAKRCPALEVTSPKVEVPLNGMLTLSCTGCSRFSHFPILYWLGNGSFIEDLPGRLYEGSISRKHRSTNTWLRKTLVVEELSPALRSTNFSCVLIDPAQTAQRHIILAQLWAGRKTTLPPTQEALPSSYHQGQQLPTSAGPGINMQHQQQDSNLDQSLGPIYLNGSHDHNSTAAAPPHPRPTLDLG</sequence>
<dbReference type="PANTHER" id="PTHR14292:SF2">
    <property type="entry name" value="INTERLEUKIN-18-BINDING PROTEIN"/>
    <property type="match status" value="1"/>
</dbReference>
<dbReference type="GO" id="GO:0005615">
    <property type="term" value="C:extracellular space"/>
    <property type="evidence" value="ECO:0007669"/>
    <property type="project" value="TreeGrafter"/>
</dbReference>
<organism evidence="4 5">
    <name type="scientific">Orycteropus afer afer</name>
    <dbReference type="NCBI Taxonomy" id="1230840"/>
    <lineage>
        <taxon>Eukaryota</taxon>
        <taxon>Metazoa</taxon>
        <taxon>Chordata</taxon>
        <taxon>Craniata</taxon>
        <taxon>Vertebrata</taxon>
        <taxon>Euteleostomi</taxon>
        <taxon>Mammalia</taxon>
        <taxon>Eutheria</taxon>
        <taxon>Afrotheria</taxon>
        <taxon>Tubulidentata</taxon>
        <taxon>Orycteropodidae</taxon>
        <taxon>Orycteropus</taxon>
    </lineage>
</organism>
<gene>
    <name evidence="5" type="primary">LOC103197170</name>
</gene>
<dbReference type="InterPro" id="IPR055139">
    <property type="entry name" value="IL18BP-like_dom"/>
</dbReference>
<protein>
    <submittedName>
        <fullName evidence="5">Interleukin-18-binding protein</fullName>
    </submittedName>
</protein>
<keyword evidence="2" id="KW-0732">Signal</keyword>
<dbReference type="InterPro" id="IPR007110">
    <property type="entry name" value="Ig-like_dom"/>
</dbReference>
<feature type="signal peptide" evidence="2">
    <location>
        <begin position="1"/>
        <end position="25"/>
    </location>
</feature>
<dbReference type="InterPro" id="IPR036179">
    <property type="entry name" value="Ig-like_dom_sf"/>
</dbReference>
<accession>A0A8B6ZZ34</accession>
<feature type="region of interest" description="Disordered" evidence="1">
    <location>
        <begin position="177"/>
        <end position="244"/>
    </location>
</feature>
<dbReference type="OrthoDB" id="9904367at2759"/>
<dbReference type="Gene3D" id="2.60.40.10">
    <property type="entry name" value="Immunoglobulins"/>
    <property type="match status" value="1"/>
</dbReference>
<evidence type="ECO:0000313" key="4">
    <source>
        <dbReference type="Proteomes" id="UP000694850"/>
    </source>
</evidence>